<protein>
    <submittedName>
        <fullName evidence="1">Uncharacterized protein</fullName>
    </submittedName>
</protein>
<proteinExistence type="predicted"/>
<dbReference type="EMBL" id="JAUTXU010000172">
    <property type="protein sequence ID" value="KAK3701582.1"/>
    <property type="molecule type" value="Genomic_DNA"/>
</dbReference>
<accession>A0ACC3MQS2</accession>
<keyword evidence="2" id="KW-1185">Reference proteome</keyword>
<evidence type="ECO:0000313" key="2">
    <source>
        <dbReference type="Proteomes" id="UP001281147"/>
    </source>
</evidence>
<organism evidence="1 2">
    <name type="scientific">Vermiconidia calcicola</name>
    <dbReference type="NCBI Taxonomy" id="1690605"/>
    <lineage>
        <taxon>Eukaryota</taxon>
        <taxon>Fungi</taxon>
        <taxon>Dikarya</taxon>
        <taxon>Ascomycota</taxon>
        <taxon>Pezizomycotina</taxon>
        <taxon>Dothideomycetes</taxon>
        <taxon>Dothideomycetidae</taxon>
        <taxon>Mycosphaerellales</taxon>
        <taxon>Extremaceae</taxon>
        <taxon>Vermiconidia</taxon>
    </lineage>
</organism>
<comment type="caution">
    <text evidence="1">The sequence shown here is derived from an EMBL/GenBank/DDBJ whole genome shotgun (WGS) entry which is preliminary data.</text>
</comment>
<evidence type="ECO:0000313" key="1">
    <source>
        <dbReference type="EMBL" id="KAK3701582.1"/>
    </source>
</evidence>
<name>A0ACC3MQS2_9PEZI</name>
<gene>
    <name evidence="1" type="ORF">LTR37_015436</name>
</gene>
<sequence>MAYLYRGPQPPRDEPQYSNFSANPLSPHRNPNRLSGGMTSNNDVRGNLTRRFTTNALPTLSPMGQQRRQAAGDTQMVSEYLPLAMHSRQQIAAGENIGTRDCLATIGRLHLGHEVSPGQMGVPGGGSATEVEARAAPWHRRGKTCAGAIGDGRPIRIDEVQRPGITNEEDSHYYEAPTIDDSLIYQHWLTQGVKPNGGYSRVTPSDRRIKHIETLLEQQRRITAELEAVDDETRREVEEGLRHERTITQMIAQSEPTTPPDYQDSFTSSVSRPNRYSTNSLTSPIGVTTRPNRSSTQLTSPSAGAVRPYTASYVSNLPSQSVPGSRRQSDDEEEEDNFNYGGFDAGLRRAAANPNRRSMPTTSYLRKRNGADFSSTLGSLSTTSFLFDGDDKPSALSSKSNIQTSPPDTKTFLQMQHTADGFPKLIRREDNGEVISAPSAALDLAFGQAPNTEQQVTDRATATRHRISLPPSALSSNGNIAPLNSILANANDARSAANNRRSLEVKFTAETKRPALMATPSRGMANGASKAQSSYSTNDIPTLKSINGEGPGGVSVTSPISQASTVADVASPQQTPGPISRGISSTTNNTATNRQSQDFTGAAKSQETQPDNFTAPNGLQPGAASFGPMHSQLQSQGQPFSAQNMPSYEQQAYYNGYGLNMMANGFTNMNLGNGYGGGRPQWPTQISPYQQGGYAGYQQCSQNGQVVTGAGRQSDNPRALIQQRKGQTEDFFINTKVPELVGQIYALCKDQHGCRFLQKKIEEHDGQDIQLIFEEVKDNFTELMIDPFGNYLCQRLLEYANNEQKTALVQNAKPQMIRIALNQHGTRALQRMIEQITTPEQMQLIIDGLAEDVVLLIQDLNGNHVVQKCLNHLSSQDAQFIFDAVGTSCVTVGTHRHGCCVLQRCVDHATGLQKGALVDHIIANAHALVQDPFGNYVVQYIIDLSEPCFTEPLCRSFLGNISYLSKQKFSSNVIEKCIRCSGPETKRLMICEIITPNELERLLRDSFANYVVQTALDFSDDDTKAVMIEHLRPILPQIRHTPYGRRIASKIQDWDGNDGGLPPSFRNARASADAHTSGGPVSGVNQTNGYSWPAPVPRRGNRMGMIGAPAAWPGPVNGYVNLAAVDIYAGSNIVSPAPQRTQDFNFMNGGMNGGMNGNNANGNTNGGPNGVNGGGNYQNNGYGGQGPRGPPYNQF</sequence>
<dbReference type="Proteomes" id="UP001281147">
    <property type="component" value="Unassembled WGS sequence"/>
</dbReference>
<reference evidence="1" key="1">
    <citation type="submission" date="2023-07" db="EMBL/GenBank/DDBJ databases">
        <title>Black Yeasts Isolated from many extreme environments.</title>
        <authorList>
            <person name="Coleine C."/>
            <person name="Stajich J.E."/>
            <person name="Selbmann L."/>
        </authorList>
    </citation>
    <scope>NUCLEOTIDE SEQUENCE</scope>
    <source>
        <strain evidence="1">CCFEE 5714</strain>
    </source>
</reference>